<dbReference type="EMBL" id="WEGK01000031">
    <property type="protein sequence ID" value="MQY24307.1"/>
    <property type="molecule type" value="Genomic_DNA"/>
</dbReference>
<dbReference type="OrthoDB" id="4557730at2"/>
<evidence type="ECO:0000313" key="2">
    <source>
        <dbReference type="Proteomes" id="UP000438448"/>
    </source>
</evidence>
<dbReference type="Proteomes" id="UP000438448">
    <property type="component" value="Unassembled WGS sequence"/>
</dbReference>
<accession>A0A7K0DF21</accession>
<sequence length="109" mass="11181">MSGSGVVGEACVVDADAVARFGRLARQAGRELDGVRGAAIRIAELIGALVPHSVTVSLLCESTCTAADLVQRSADRLGGFGARAEHALTAFVEADLAHGRLLAGLEVRI</sequence>
<proteinExistence type="predicted"/>
<protein>
    <submittedName>
        <fullName evidence="1">Uncharacterized protein</fullName>
    </submittedName>
</protein>
<name>A0A7K0DF21_9NOCA</name>
<evidence type="ECO:0000313" key="1">
    <source>
        <dbReference type="EMBL" id="MQY24307.1"/>
    </source>
</evidence>
<dbReference type="RefSeq" id="WP_153416039.1">
    <property type="nucleotide sequence ID" value="NZ_WEGK01000031.1"/>
</dbReference>
<comment type="caution">
    <text evidence="1">The sequence shown here is derived from an EMBL/GenBank/DDBJ whole genome shotgun (WGS) entry which is preliminary data.</text>
</comment>
<dbReference type="AlphaFoldDB" id="A0A7K0DF21"/>
<reference evidence="1 2" key="1">
    <citation type="submission" date="2019-10" db="EMBL/GenBank/DDBJ databases">
        <title>Nocardia macrotermitis sp. nov. and Nocardia aurantia sp. nov., isolated from the gut of fungus growing-termite Macrotermes natalensis.</title>
        <authorList>
            <person name="Benndorf R."/>
            <person name="Schwitalla J."/>
            <person name="Martin K."/>
            <person name="De Beer W."/>
            <person name="Kaster A.-K."/>
            <person name="Vollmers J."/>
            <person name="Poulsen M."/>
            <person name="Beemelmanns C."/>
        </authorList>
    </citation>
    <scope>NUCLEOTIDE SEQUENCE [LARGE SCALE GENOMIC DNA]</scope>
    <source>
        <strain evidence="1 2">RB20</strain>
    </source>
</reference>
<keyword evidence="2" id="KW-1185">Reference proteome</keyword>
<organism evidence="1 2">
    <name type="scientific">Nocardia macrotermitis</name>
    <dbReference type="NCBI Taxonomy" id="2585198"/>
    <lineage>
        <taxon>Bacteria</taxon>
        <taxon>Bacillati</taxon>
        <taxon>Actinomycetota</taxon>
        <taxon>Actinomycetes</taxon>
        <taxon>Mycobacteriales</taxon>
        <taxon>Nocardiaceae</taxon>
        <taxon>Nocardia</taxon>
    </lineage>
</organism>
<gene>
    <name evidence="1" type="ORF">NRB20_74420</name>
</gene>